<name>A0A0A9MEM7_ARUDO</name>
<accession>A0A0A9MEM7</accession>
<protein>
    <submittedName>
        <fullName evidence="1">Uncharacterized protein</fullName>
    </submittedName>
</protein>
<organism evidence="1">
    <name type="scientific">Arundo donax</name>
    <name type="common">Giant reed</name>
    <name type="synonym">Donax arundinaceus</name>
    <dbReference type="NCBI Taxonomy" id="35708"/>
    <lineage>
        <taxon>Eukaryota</taxon>
        <taxon>Viridiplantae</taxon>
        <taxon>Streptophyta</taxon>
        <taxon>Embryophyta</taxon>
        <taxon>Tracheophyta</taxon>
        <taxon>Spermatophyta</taxon>
        <taxon>Magnoliopsida</taxon>
        <taxon>Liliopsida</taxon>
        <taxon>Poales</taxon>
        <taxon>Poaceae</taxon>
        <taxon>PACMAD clade</taxon>
        <taxon>Arundinoideae</taxon>
        <taxon>Arundineae</taxon>
        <taxon>Arundo</taxon>
    </lineage>
</organism>
<proteinExistence type="predicted"/>
<reference evidence="1" key="1">
    <citation type="submission" date="2014-09" db="EMBL/GenBank/DDBJ databases">
        <authorList>
            <person name="Magalhaes I.L.F."/>
            <person name="Oliveira U."/>
            <person name="Santos F.R."/>
            <person name="Vidigal T.H.D.A."/>
            <person name="Brescovit A.D."/>
            <person name="Santos A.J."/>
        </authorList>
    </citation>
    <scope>NUCLEOTIDE SEQUENCE</scope>
    <source>
        <tissue evidence="1">Shoot tissue taken approximately 20 cm above the soil surface</tissue>
    </source>
</reference>
<dbReference type="EMBL" id="GBRH01207966">
    <property type="protein sequence ID" value="JAD89929.1"/>
    <property type="molecule type" value="Transcribed_RNA"/>
</dbReference>
<sequence>MPIVKRGIVKLRTIVVTEEIRKNLDFDQMTLWCYLLQRSPDFINQHDKNSNSPIKQSLSKE</sequence>
<evidence type="ECO:0000313" key="1">
    <source>
        <dbReference type="EMBL" id="JAD89929.1"/>
    </source>
</evidence>
<dbReference type="AlphaFoldDB" id="A0A0A9MEM7"/>
<reference evidence="1" key="2">
    <citation type="journal article" date="2015" name="Data Brief">
        <title>Shoot transcriptome of the giant reed, Arundo donax.</title>
        <authorList>
            <person name="Barrero R.A."/>
            <person name="Guerrero F.D."/>
            <person name="Moolhuijzen P."/>
            <person name="Goolsby J.A."/>
            <person name="Tidwell J."/>
            <person name="Bellgard S.E."/>
            <person name="Bellgard M.I."/>
        </authorList>
    </citation>
    <scope>NUCLEOTIDE SEQUENCE</scope>
    <source>
        <tissue evidence="1">Shoot tissue taken approximately 20 cm above the soil surface</tissue>
    </source>
</reference>